<feature type="transmembrane region" description="Helical" evidence="10">
    <location>
        <begin position="136"/>
        <end position="152"/>
    </location>
</feature>
<feature type="domain" description="ArnT-like N-terminal" evidence="11">
    <location>
        <begin position="78"/>
        <end position="199"/>
    </location>
</feature>
<keyword evidence="10" id="KW-1003">Cell membrane</keyword>
<evidence type="ECO:0000256" key="3">
    <source>
        <dbReference type="ARBA" id="ARBA00007222"/>
    </source>
</evidence>
<dbReference type="InterPro" id="IPR032421">
    <property type="entry name" value="PMT_4TMC"/>
</dbReference>
<feature type="domain" description="Protein O-mannosyl-transferase C-terminal four TM" evidence="12">
    <location>
        <begin position="241"/>
        <end position="409"/>
    </location>
</feature>
<evidence type="ECO:0000256" key="7">
    <source>
        <dbReference type="ARBA" id="ARBA00022989"/>
    </source>
</evidence>
<dbReference type="GO" id="GO:0005886">
    <property type="term" value="C:plasma membrane"/>
    <property type="evidence" value="ECO:0007669"/>
    <property type="project" value="UniProtKB-SubCell"/>
</dbReference>
<reference evidence="13 14" key="1">
    <citation type="submission" date="2017-08" db="EMBL/GenBank/DDBJ databases">
        <title>Infants hospitalized years apart are colonized by the same room-sourced microbial strains.</title>
        <authorList>
            <person name="Brooks B."/>
            <person name="Olm M.R."/>
            <person name="Firek B.A."/>
            <person name="Baker R."/>
            <person name="Thomas B.C."/>
            <person name="Morowitz M.J."/>
            <person name="Banfield J.F."/>
        </authorList>
    </citation>
    <scope>NUCLEOTIDE SEQUENCE [LARGE SCALE GENOMIC DNA]</scope>
    <source>
        <strain evidence="13">S2_018_000_R2_101</strain>
    </source>
</reference>
<comment type="similarity">
    <text evidence="3 10">Belongs to the glycosyltransferase 39 family.</text>
</comment>
<evidence type="ECO:0000256" key="1">
    <source>
        <dbReference type="ARBA" id="ARBA00004127"/>
    </source>
</evidence>
<feature type="transmembrane region" description="Helical" evidence="10">
    <location>
        <begin position="164"/>
        <end position="191"/>
    </location>
</feature>
<evidence type="ECO:0000256" key="6">
    <source>
        <dbReference type="ARBA" id="ARBA00022692"/>
    </source>
</evidence>
<feature type="transmembrane region" description="Helical" evidence="10">
    <location>
        <begin position="374"/>
        <end position="395"/>
    </location>
</feature>
<dbReference type="UniPathway" id="UPA00378"/>
<gene>
    <name evidence="13" type="ORF">DI623_06275</name>
</gene>
<feature type="transmembrane region" description="Helical" evidence="10">
    <location>
        <begin position="12"/>
        <end position="30"/>
    </location>
</feature>
<keyword evidence="8 10" id="KW-0472">Membrane</keyword>
<feature type="transmembrane region" description="Helical" evidence="10">
    <location>
        <begin position="80"/>
        <end position="105"/>
    </location>
</feature>
<evidence type="ECO:0000256" key="10">
    <source>
        <dbReference type="RuleBase" id="RU367007"/>
    </source>
</evidence>
<dbReference type="PANTHER" id="PTHR10050">
    <property type="entry name" value="DOLICHYL-PHOSPHATE-MANNOSE--PROTEIN MANNOSYLTRANSFERASE"/>
    <property type="match status" value="1"/>
</dbReference>
<dbReference type="EMBL" id="QFNN01000025">
    <property type="protein sequence ID" value="PZO90591.1"/>
    <property type="molecule type" value="Genomic_DNA"/>
</dbReference>
<evidence type="ECO:0000313" key="14">
    <source>
        <dbReference type="Proteomes" id="UP000249066"/>
    </source>
</evidence>
<dbReference type="Proteomes" id="UP000249066">
    <property type="component" value="Unassembled WGS sequence"/>
</dbReference>
<evidence type="ECO:0000259" key="11">
    <source>
        <dbReference type="Pfam" id="PF02366"/>
    </source>
</evidence>
<accession>A0A2W5C665</accession>
<feature type="transmembrane region" description="Helical" evidence="10">
    <location>
        <begin position="344"/>
        <end position="362"/>
    </location>
</feature>
<evidence type="ECO:0000313" key="13">
    <source>
        <dbReference type="EMBL" id="PZO90591.1"/>
    </source>
</evidence>
<dbReference type="EC" id="2.4.1.-" evidence="10"/>
<comment type="subcellular location">
    <subcellularLocation>
        <location evidence="10">Cell membrane</location>
    </subcellularLocation>
    <subcellularLocation>
        <location evidence="1">Endomembrane system</location>
        <topology evidence="1">Multi-pass membrane protein</topology>
    </subcellularLocation>
</comment>
<evidence type="ECO:0000256" key="2">
    <source>
        <dbReference type="ARBA" id="ARBA00004922"/>
    </source>
</evidence>
<proteinExistence type="inferred from homology"/>
<evidence type="ECO:0000256" key="4">
    <source>
        <dbReference type="ARBA" id="ARBA00022676"/>
    </source>
</evidence>
<evidence type="ECO:0000259" key="12">
    <source>
        <dbReference type="Pfam" id="PF16192"/>
    </source>
</evidence>
<feature type="transmembrane region" description="Helical" evidence="10">
    <location>
        <begin position="211"/>
        <end position="231"/>
    </location>
</feature>
<keyword evidence="7 10" id="KW-1133">Transmembrane helix</keyword>
<evidence type="ECO:0000256" key="9">
    <source>
        <dbReference type="ARBA" id="ARBA00093617"/>
    </source>
</evidence>
<feature type="transmembrane region" description="Helical" evidence="10">
    <location>
        <begin position="319"/>
        <end position="337"/>
    </location>
</feature>
<keyword evidence="6 10" id="KW-0812">Transmembrane</keyword>
<keyword evidence="5 10" id="KW-0808">Transferase</keyword>
<keyword evidence="4 10" id="KW-0328">Glycosyltransferase</keyword>
<dbReference type="InterPro" id="IPR027005">
    <property type="entry name" value="PMT-like"/>
</dbReference>
<organism evidence="13 14">
    <name type="scientific">Sphingomonas sanxanigenens</name>
    <dbReference type="NCBI Taxonomy" id="397260"/>
    <lineage>
        <taxon>Bacteria</taxon>
        <taxon>Pseudomonadati</taxon>
        <taxon>Pseudomonadota</taxon>
        <taxon>Alphaproteobacteria</taxon>
        <taxon>Sphingomonadales</taxon>
        <taxon>Sphingomonadaceae</taxon>
        <taxon>Sphingomonas</taxon>
    </lineage>
</organism>
<comment type="function">
    <text evidence="10">Protein O-mannosyltransferase that catalyzes the transfer of a single mannose residue from a polyprenol phospho-mannosyl lipidic donor to the hydroxyl group of selected serine and threonine residues in acceptor proteins.</text>
</comment>
<dbReference type="GO" id="GO:0004169">
    <property type="term" value="F:dolichyl-phosphate-mannose-protein mannosyltransferase activity"/>
    <property type="evidence" value="ECO:0007669"/>
    <property type="project" value="UniProtKB-UniRule"/>
</dbReference>
<comment type="caution">
    <text evidence="13">The sequence shown here is derived from an EMBL/GenBank/DDBJ whole genome shotgun (WGS) entry which is preliminary data.</text>
</comment>
<dbReference type="Pfam" id="PF02366">
    <property type="entry name" value="PMT"/>
    <property type="match status" value="1"/>
</dbReference>
<protein>
    <recommendedName>
        <fullName evidence="9 10">Polyprenol-phosphate-mannose--protein mannosyltransferase</fullName>
        <ecNumber evidence="10">2.4.1.-</ecNumber>
    </recommendedName>
</protein>
<dbReference type="PANTHER" id="PTHR10050:SF46">
    <property type="entry name" value="PROTEIN O-MANNOSYL-TRANSFERASE 2"/>
    <property type="match status" value="1"/>
</dbReference>
<feature type="transmembrane region" description="Helical" evidence="10">
    <location>
        <begin position="296"/>
        <end position="313"/>
    </location>
</feature>
<sequence length="410" mass="45786">MVDWLARRTALELALILAAVAELMFLGHLGDPNKMVFDETHYVRAARIIYGLESPANEEHPILAKWLIGLSMDWFGDTPWGWRVLGTVAGTATALSIFWIALLLFQDRRTAMTAGVLALLDQMLFIQARIAMLDTYMAAFLMAGLAFALRAWRGPGDARWRLAAAGLCLGLAVACKWAAAPYVALACIAAAIARWRDPARFTGASLPTPALWIGIPALAAYFASFAPAFWYQHGPLSLARLLPYQLDMYVQQTKPLSPHTYMSDWWQWPLISRPIWYFYEQVDGVQRGILLIGNPAIMWGGLIAVAACLWQGVKDRSPALLWAGGIWVFAFALWAVIPKKIGFYYYYYLPALFLSLALAGAFGKSRTGQEPAIFLAIALAAFLYFYPIIAALPLVNDQAFLTWMWFDSWR</sequence>
<dbReference type="InterPro" id="IPR003342">
    <property type="entry name" value="ArnT-like_N"/>
</dbReference>
<comment type="pathway">
    <text evidence="2 10">Protein modification; protein glycosylation.</text>
</comment>
<dbReference type="Pfam" id="PF16192">
    <property type="entry name" value="PMT_4TMC"/>
    <property type="match status" value="1"/>
</dbReference>
<evidence type="ECO:0000256" key="5">
    <source>
        <dbReference type="ARBA" id="ARBA00022679"/>
    </source>
</evidence>
<dbReference type="GO" id="GO:0012505">
    <property type="term" value="C:endomembrane system"/>
    <property type="evidence" value="ECO:0007669"/>
    <property type="project" value="UniProtKB-SubCell"/>
</dbReference>
<dbReference type="AlphaFoldDB" id="A0A2W5C665"/>
<evidence type="ECO:0000256" key="8">
    <source>
        <dbReference type="ARBA" id="ARBA00023136"/>
    </source>
</evidence>
<name>A0A2W5C665_9SPHN</name>